<dbReference type="EMBL" id="MVGR01000003">
    <property type="protein sequence ID" value="OPF19402.1"/>
    <property type="molecule type" value="Genomic_DNA"/>
</dbReference>
<dbReference type="Proteomes" id="UP000189835">
    <property type="component" value="Unassembled WGS sequence"/>
</dbReference>
<name>A0A1V4BXG6_MICAE</name>
<accession>A0A1V4BXG6</accession>
<dbReference type="AlphaFoldDB" id="A0A1V4BXG6"/>
<comment type="caution">
    <text evidence="1">The sequence shown here is derived from an EMBL/GenBank/DDBJ whole genome shotgun (WGS) entry which is preliminary data.</text>
</comment>
<gene>
    <name evidence="1" type="ORF">B1L04_08740</name>
</gene>
<reference evidence="1 2" key="1">
    <citation type="submission" date="2017-02" db="EMBL/GenBank/DDBJ databases">
        <title>Genome sequence of Microcystis aeruginosa KW.</title>
        <authorList>
            <person name="Oh H.-M."/>
            <person name="Ahn C.-Y."/>
            <person name="Jeong H."/>
            <person name="Srivastava A."/>
            <person name="Lee H.-G."/>
            <person name="Kang S.-R."/>
        </authorList>
    </citation>
    <scope>NUCLEOTIDE SEQUENCE [LARGE SCALE GENOMIC DNA]</scope>
    <source>
        <strain evidence="1 2">KW</strain>
    </source>
</reference>
<evidence type="ECO:0000313" key="2">
    <source>
        <dbReference type="Proteomes" id="UP000189835"/>
    </source>
</evidence>
<organism evidence="1 2">
    <name type="scientific">Microcystis aeruginosa KW</name>
    <dbReference type="NCBI Taxonomy" id="1960155"/>
    <lineage>
        <taxon>Bacteria</taxon>
        <taxon>Bacillati</taxon>
        <taxon>Cyanobacteriota</taxon>
        <taxon>Cyanophyceae</taxon>
        <taxon>Oscillatoriophycideae</taxon>
        <taxon>Chroococcales</taxon>
        <taxon>Microcystaceae</taxon>
        <taxon>Microcystis</taxon>
    </lineage>
</organism>
<protein>
    <submittedName>
        <fullName evidence="1">Uncharacterized protein</fullName>
    </submittedName>
</protein>
<evidence type="ECO:0000313" key="1">
    <source>
        <dbReference type="EMBL" id="OPF19402.1"/>
    </source>
</evidence>
<proteinExistence type="predicted"/>
<sequence>MISELYQKVLENELGRARYLLLLMIVGTWQILKQAKLEILAEALPIPILFESRRKKLKRFLKLEILNIERIWFPCLKEMLKQPEIFTIKGLSSRAKLIS</sequence>